<name>A0A815GIN4_9BILA</name>
<dbReference type="EMBL" id="CAJNOE010000815">
    <property type="protein sequence ID" value="CAF1339056.1"/>
    <property type="molecule type" value="Genomic_DNA"/>
</dbReference>
<reference evidence="2" key="1">
    <citation type="submission" date="2021-02" db="EMBL/GenBank/DDBJ databases">
        <authorList>
            <person name="Nowell W R."/>
        </authorList>
    </citation>
    <scope>NUCLEOTIDE SEQUENCE</scope>
</reference>
<comment type="caution">
    <text evidence="2">The sequence shown here is derived from an EMBL/GenBank/DDBJ whole genome shotgun (WGS) entry which is preliminary data.</text>
</comment>
<proteinExistence type="predicted"/>
<evidence type="ECO:0000256" key="1">
    <source>
        <dbReference type="SAM" id="MobiDB-lite"/>
    </source>
</evidence>
<dbReference type="Proteomes" id="UP000663860">
    <property type="component" value="Unassembled WGS sequence"/>
</dbReference>
<gene>
    <name evidence="2" type="ORF">IZO911_LOCUS36125</name>
</gene>
<sequence>MPLNSFNESQNFQFEQRLNSNYYREYVLNNRSPPRPIPVSPRSQRLNSRNGNRLTIFDQLFNNQKDFLTIDRAAYKIRMKSDLNINTLRDATHRSYHQVHNRINSSILPPATTTTMKTNSHQPTVLAMTTISKKTINNNNALKGIEGNSICVETVDKIIKQIHNIEVHPVNNFDNSLISISNNQSKNENRPPKSSLTLERIVKQPQALTECQFNVPSLVRISSRLQGTEKSNDIDSADQSYETLNSLEQQSSMTNSQDIRIQKSRKKSSKHPEKQVYVCSKLNLNYPNRYKRKEPIISVSKHPTARFIIPCMNSYSYFTKQPTDELPSLTTKKIQEQTFLKDSFQQSSIYLDEHSQFLNNTIKSMIGLTDYDDDLRNPPNTIINSDIQQDT</sequence>
<evidence type="ECO:0000313" key="3">
    <source>
        <dbReference type="Proteomes" id="UP000663860"/>
    </source>
</evidence>
<evidence type="ECO:0000313" key="2">
    <source>
        <dbReference type="EMBL" id="CAF1339056.1"/>
    </source>
</evidence>
<protein>
    <submittedName>
        <fullName evidence="2">Uncharacterized protein</fullName>
    </submittedName>
</protein>
<feature type="region of interest" description="Disordered" evidence="1">
    <location>
        <begin position="246"/>
        <end position="274"/>
    </location>
</feature>
<feature type="compositionally biased region" description="Polar residues" evidence="1">
    <location>
        <begin position="246"/>
        <end position="259"/>
    </location>
</feature>
<accession>A0A815GIN4</accession>
<organism evidence="2 3">
    <name type="scientific">Adineta steineri</name>
    <dbReference type="NCBI Taxonomy" id="433720"/>
    <lineage>
        <taxon>Eukaryota</taxon>
        <taxon>Metazoa</taxon>
        <taxon>Spiralia</taxon>
        <taxon>Gnathifera</taxon>
        <taxon>Rotifera</taxon>
        <taxon>Eurotatoria</taxon>
        <taxon>Bdelloidea</taxon>
        <taxon>Adinetida</taxon>
        <taxon>Adinetidae</taxon>
        <taxon>Adineta</taxon>
    </lineage>
</organism>
<dbReference type="AlphaFoldDB" id="A0A815GIN4"/>